<comment type="caution">
    <text evidence="1">The sequence shown here is derived from an EMBL/GenBank/DDBJ whole genome shotgun (WGS) entry which is preliminary data.</text>
</comment>
<reference evidence="1" key="1">
    <citation type="journal article" date="2021" name="New Phytol.">
        <title>Evolutionary innovations through gain and loss of genes in the ectomycorrhizal Boletales.</title>
        <authorList>
            <person name="Wu G."/>
            <person name="Miyauchi S."/>
            <person name="Morin E."/>
            <person name="Kuo A."/>
            <person name="Drula E."/>
            <person name="Varga T."/>
            <person name="Kohler A."/>
            <person name="Feng B."/>
            <person name="Cao Y."/>
            <person name="Lipzen A."/>
            <person name="Daum C."/>
            <person name="Hundley H."/>
            <person name="Pangilinan J."/>
            <person name="Johnson J."/>
            <person name="Barry K."/>
            <person name="LaButti K."/>
            <person name="Ng V."/>
            <person name="Ahrendt S."/>
            <person name="Min B."/>
            <person name="Choi I.G."/>
            <person name="Park H."/>
            <person name="Plett J.M."/>
            <person name="Magnuson J."/>
            <person name="Spatafora J.W."/>
            <person name="Nagy L.G."/>
            <person name="Henrissat B."/>
            <person name="Grigoriev I.V."/>
            <person name="Yang Z.L."/>
            <person name="Xu J."/>
            <person name="Martin F.M."/>
        </authorList>
    </citation>
    <scope>NUCLEOTIDE SEQUENCE</scope>
    <source>
        <strain evidence="1">ATCC 28755</strain>
    </source>
</reference>
<evidence type="ECO:0000313" key="2">
    <source>
        <dbReference type="Proteomes" id="UP000790377"/>
    </source>
</evidence>
<gene>
    <name evidence="1" type="ORF">BJ138DRAFT_1160078</name>
</gene>
<dbReference type="EMBL" id="MU267902">
    <property type="protein sequence ID" value="KAH7907465.1"/>
    <property type="molecule type" value="Genomic_DNA"/>
</dbReference>
<keyword evidence="2" id="KW-1185">Reference proteome</keyword>
<evidence type="ECO:0000313" key="1">
    <source>
        <dbReference type="EMBL" id="KAH7907465.1"/>
    </source>
</evidence>
<sequence>MPANRNTFLFNGDIGPIAEYDKALLMLARRKPKNSLEKGELYLDATIIFMEKILEVCARERISSNVTSEMQEAQLTYDDLTVLKENLRVEPRSKIPWKAISYNIRTRRFMEMAEDLFLAAKRTSNSLRRSYICIPSEEMSPATNESIDPGERPAGYFVNLDAPATDENTENPFDDRFMAMHSTTSLAQSIASLMASSSSLAPLMDEHNNMDDEQSNNSESAPENASSDVRQSKRRFTIFQLFLNSIIANNSSVSNPTVNNGGSNNTGARATGVATSSPS</sequence>
<protein>
    <submittedName>
        <fullName evidence="1">Uncharacterized protein</fullName>
    </submittedName>
</protein>
<organism evidence="1 2">
    <name type="scientific">Hygrophoropsis aurantiaca</name>
    <dbReference type="NCBI Taxonomy" id="72124"/>
    <lineage>
        <taxon>Eukaryota</taxon>
        <taxon>Fungi</taxon>
        <taxon>Dikarya</taxon>
        <taxon>Basidiomycota</taxon>
        <taxon>Agaricomycotina</taxon>
        <taxon>Agaricomycetes</taxon>
        <taxon>Agaricomycetidae</taxon>
        <taxon>Boletales</taxon>
        <taxon>Coniophorineae</taxon>
        <taxon>Hygrophoropsidaceae</taxon>
        <taxon>Hygrophoropsis</taxon>
    </lineage>
</organism>
<accession>A0ACB8A1Q5</accession>
<name>A0ACB8A1Q5_9AGAM</name>
<dbReference type="Proteomes" id="UP000790377">
    <property type="component" value="Unassembled WGS sequence"/>
</dbReference>
<proteinExistence type="predicted"/>